<keyword evidence="2" id="KW-1185">Reference proteome</keyword>
<dbReference type="Proteomes" id="UP000295509">
    <property type="component" value="Unassembled WGS sequence"/>
</dbReference>
<accession>A0A4R8LBA8</accession>
<gene>
    <name evidence="1" type="ORF">BX592_12794</name>
</gene>
<protein>
    <submittedName>
        <fullName evidence="1">Uncharacterized protein</fullName>
    </submittedName>
</protein>
<comment type="caution">
    <text evidence="1">The sequence shown here is derived from an EMBL/GenBank/DDBJ whole genome shotgun (WGS) entry which is preliminary data.</text>
</comment>
<reference evidence="1 2" key="1">
    <citation type="submission" date="2019-03" db="EMBL/GenBank/DDBJ databases">
        <title>Genomic Encyclopedia of Type Strains, Phase III (KMG-III): the genomes of soil and plant-associated and newly described type strains.</title>
        <authorList>
            <person name="Whitman W."/>
        </authorList>
    </citation>
    <scope>NUCLEOTIDE SEQUENCE [LARGE SCALE GENOMIC DNA]</scope>
    <source>
        <strain evidence="1 2">LMG 29544</strain>
    </source>
</reference>
<organism evidence="1 2">
    <name type="scientific">Paraburkholderia rhizosphaerae</name>
    <dbReference type="NCBI Taxonomy" id="480658"/>
    <lineage>
        <taxon>Bacteria</taxon>
        <taxon>Pseudomonadati</taxon>
        <taxon>Pseudomonadota</taxon>
        <taxon>Betaproteobacteria</taxon>
        <taxon>Burkholderiales</taxon>
        <taxon>Burkholderiaceae</taxon>
        <taxon>Paraburkholderia</taxon>
    </lineage>
</organism>
<sequence>MKLAFDLLSDVNAAHPYVLVGLLGDAETHRPGCFEPFMELAVEKGDNLKLSIYPTKSSVSLTVEQWEEIAQKARRYHARMLAGGEEW</sequence>
<dbReference type="RefSeq" id="WP_134196497.1">
    <property type="nucleotide sequence ID" value="NZ_JBHLUW010000052.1"/>
</dbReference>
<dbReference type="OrthoDB" id="7029286at2"/>
<dbReference type="AlphaFoldDB" id="A0A4R8LBA8"/>
<proteinExistence type="predicted"/>
<name>A0A4R8LBA8_9BURK</name>
<evidence type="ECO:0000313" key="1">
    <source>
        <dbReference type="EMBL" id="TDY40212.1"/>
    </source>
</evidence>
<evidence type="ECO:0000313" key="2">
    <source>
        <dbReference type="Proteomes" id="UP000295509"/>
    </source>
</evidence>
<dbReference type="EMBL" id="SORE01000027">
    <property type="protein sequence ID" value="TDY40212.1"/>
    <property type="molecule type" value="Genomic_DNA"/>
</dbReference>